<evidence type="ECO:0000256" key="6">
    <source>
        <dbReference type="ARBA" id="ARBA00022603"/>
    </source>
</evidence>
<dbReference type="SUPFAM" id="SSF53335">
    <property type="entry name" value="S-adenosyl-L-methionine-dependent methyltransferases"/>
    <property type="match status" value="2"/>
</dbReference>
<dbReference type="GO" id="GO:0005737">
    <property type="term" value="C:cytoplasm"/>
    <property type="evidence" value="ECO:0007669"/>
    <property type="project" value="UniProtKB-SubCell"/>
</dbReference>
<dbReference type="InterPro" id="IPR027573">
    <property type="entry name" value="Methyltran_FxLD"/>
</dbReference>
<dbReference type="InterPro" id="IPR029063">
    <property type="entry name" value="SAM-dependent_MTases_sf"/>
</dbReference>
<dbReference type="InterPro" id="IPR020084">
    <property type="entry name" value="NUDIX_hydrolase_CS"/>
</dbReference>
<dbReference type="AlphaFoldDB" id="A0A081XH88"/>
<dbReference type="PANTHER" id="PTHR11579">
    <property type="entry name" value="PROTEIN-L-ISOASPARTATE O-METHYLTRANSFERASE"/>
    <property type="match status" value="1"/>
</dbReference>
<comment type="subcellular location">
    <subcellularLocation>
        <location evidence="1">Cytoplasm</location>
    </subcellularLocation>
</comment>
<evidence type="ECO:0000256" key="1">
    <source>
        <dbReference type="ARBA" id="ARBA00004496"/>
    </source>
</evidence>
<dbReference type="eggNOG" id="COG2518">
    <property type="taxonomic scope" value="Bacteria"/>
</dbReference>
<evidence type="ECO:0000256" key="3">
    <source>
        <dbReference type="ARBA" id="ARBA00011890"/>
    </source>
</evidence>
<keyword evidence="7 14" id="KW-0808">Transferase</keyword>
<sequence>MTYTARDEWEKHFSDGRGFRQVGEQERELLAEHTSAPDGGGRALDVGCGTGELAACLASLGYTVDACDFADSALARAREEYADVEGVRWLRLDIERDDPAPLHEEGYDLITLRLMYPFVQDRGRVLHGLGERLRDGGALVVITPVAATTPEERRSIALDEDEIAVLAAGWETVERLDADGLAFLVLRGPCHADTRAVEKRPTTAHALTGALAVVTDDAGRVLLGRSRRGMLELPGGKTRGPEGFAAAAVRELAEETGLVADPADAHVVTMMVDDSHGIPRLTAVVRITAWTGTLTNAEADEFDRWEFFDLHALACIGDVFVPAALAIDSVWPGVIPDLPPVVSYPLAADRPPVPGEPGEAVRLRQAMAQTVIDGGWAPSEPVRDALRTVPRHRFAPEVNLAAAYDGGDRAVITLRDETGTAISSVSAAWLQADMLESLRLGPGAIVFEAGSGGYNAELLAHAAGPDGRVVSVDIDPWVVRRTRAFLTEAGSGRVTAVEADAPLGAPAHLVPRGGFDGSMITYNCWDISPAWREQLAEGGRLVLPLEMGGYTRAIAFERRGEVLHARRFTHCGFVRDQGQRARPAPVVSLLDGALALRFDDGSAADTEGLEEALRGRRHEVATGVTMGADSYFGSLQLYAATTLSGFCRLAAHLEPAEEVTGIAKDRDAPAIIGEASLAYLIHIQTKDGDSPQGKEWEWVAHGFGEQGPELAERLMATVRAWDRHIRADDNDQHVDPLLTVHPAGTPDDALPAGDVLDKRHCRLVFRWPERDAVLPGPVELRLTSLGDTYHR</sequence>
<dbReference type="GO" id="GO:0032259">
    <property type="term" value="P:methylation"/>
    <property type="evidence" value="ECO:0007669"/>
    <property type="project" value="UniProtKB-KW"/>
</dbReference>
<evidence type="ECO:0000313" key="15">
    <source>
        <dbReference type="Proteomes" id="UP000028341"/>
    </source>
</evidence>
<dbReference type="PROSITE" id="PS00893">
    <property type="entry name" value="NUDIX_BOX"/>
    <property type="match status" value="1"/>
</dbReference>
<evidence type="ECO:0000256" key="10">
    <source>
        <dbReference type="ARBA" id="ARBA00030757"/>
    </source>
</evidence>
<evidence type="ECO:0000256" key="8">
    <source>
        <dbReference type="ARBA" id="ARBA00022691"/>
    </source>
</evidence>
<evidence type="ECO:0000256" key="2">
    <source>
        <dbReference type="ARBA" id="ARBA00005369"/>
    </source>
</evidence>
<protein>
    <recommendedName>
        <fullName evidence="4">Protein-L-isoaspartate O-methyltransferase</fullName>
        <ecNumber evidence="3">2.1.1.77</ecNumber>
    </recommendedName>
    <alternativeName>
        <fullName evidence="12">L-isoaspartyl protein carboxyl methyltransferase</fullName>
    </alternativeName>
    <alternativeName>
        <fullName evidence="10">Protein L-isoaspartyl methyltransferase</fullName>
    </alternativeName>
    <alternativeName>
        <fullName evidence="11">Protein-beta-aspartate methyltransferase</fullName>
    </alternativeName>
</protein>
<feature type="domain" description="Nudix hydrolase" evidence="13">
    <location>
        <begin position="203"/>
        <end position="334"/>
    </location>
</feature>
<dbReference type="RefSeq" id="WP_078903580.1">
    <property type="nucleotide sequence ID" value="NZ_JBFADL010000116.1"/>
</dbReference>
<accession>A0A081XH88</accession>
<dbReference type="InterPro" id="IPR013217">
    <property type="entry name" value="Methyltransf_12"/>
</dbReference>
<keyword evidence="5" id="KW-0963">Cytoplasm</keyword>
<dbReference type="Gene3D" id="3.90.79.10">
    <property type="entry name" value="Nucleoside Triphosphate Pyrophosphohydrolase"/>
    <property type="match status" value="1"/>
</dbReference>
<evidence type="ECO:0000256" key="12">
    <source>
        <dbReference type="ARBA" id="ARBA00031350"/>
    </source>
</evidence>
<reference evidence="14 15" key="1">
    <citation type="submission" date="2014-02" db="EMBL/GenBank/DDBJ databases">
        <title>The genome announcement of Streptomyces toyocaensis NRRL15009.</title>
        <authorList>
            <person name="Hong H.-J."/>
            <person name="Kwun M.J."/>
        </authorList>
    </citation>
    <scope>NUCLEOTIDE SEQUENCE [LARGE SCALE GENOMIC DNA]</scope>
    <source>
        <strain evidence="14 15">NRRL 15009</strain>
    </source>
</reference>
<dbReference type="EMBL" id="JFCB01000063">
    <property type="protein sequence ID" value="KES02911.1"/>
    <property type="molecule type" value="Genomic_DNA"/>
</dbReference>
<dbReference type="Gene3D" id="3.40.50.150">
    <property type="entry name" value="Vaccinia Virus protein VP39"/>
    <property type="match status" value="2"/>
</dbReference>
<comment type="similarity">
    <text evidence="2">Belongs to the methyltransferase superfamily. L-isoaspartyl/D-aspartyl protein methyltransferase family.</text>
</comment>
<dbReference type="NCBIfam" id="TIGR04364">
    <property type="entry name" value="methyltran_FxLD"/>
    <property type="match status" value="1"/>
</dbReference>
<dbReference type="OrthoDB" id="4035289at2"/>
<dbReference type="STRING" id="55952.BU52_33370"/>
<dbReference type="eggNOG" id="COG0500">
    <property type="taxonomic scope" value="Bacteria"/>
</dbReference>
<evidence type="ECO:0000313" key="14">
    <source>
        <dbReference type="EMBL" id="KES02911.1"/>
    </source>
</evidence>
<name>A0A081XH88_STRTO</name>
<keyword evidence="8" id="KW-0949">S-adenosyl-L-methionine</keyword>
<dbReference type="eggNOG" id="COG1051">
    <property type="taxonomic scope" value="Bacteria"/>
</dbReference>
<keyword evidence="15" id="KW-1185">Reference proteome</keyword>
<keyword evidence="9" id="KW-0378">Hydrolase</keyword>
<evidence type="ECO:0000259" key="13">
    <source>
        <dbReference type="PROSITE" id="PS51462"/>
    </source>
</evidence>
<proteinExistence type="inferred from homology"/>
<evidence type="ECO:0000256" key="11">
    <source>
        <dbReference type="ARBA" id="ARBA00031323"/>
    </source>
</evidence>
<dbReference type="PROSITE" id="PS51462">
    <property type="entry name" value="NUDIX"/>
    <property type="match status" value="1"/>
</dbReference>
<gene>
    <name evidence="14" type="ORF">BU52_33370</name>
</gene>
<evidence type="ECO:0000256" key="7">
    <source>
        <dbReference type="ARBA" id="ARBA00022679"/>
    </source>
</evidence>
<dbReference type="GO" id="GO:0004719">
    <property type="term" value="F:protein-L-isoaspartate (D-aspartate) O-methyltransferase activity"/>
    <property type="evidence" value="ECO:0007669"/>
    <property type="project" value="UniProtKB-EC"/>
</dbReference>
<dbReference type="Proteomes" id="UP000028341">
    <property type="component" value="Unassembled WGS sequence"/>
</dbReference>
<evidence type="ECO:0000256" key="5">
    <source>
        <dbReference type="ARBA" id="ARBA00022490"/>
    </source>
</evidence>
<dbReference type="InterPro" id="IPR000682">
    <property type="entry name" value="PCMT"/>
</dbReference>
<dbReference type="Pfam" id="PF01135">
    <property type="entry name" value="PCMT"/>
    <property type="match status" value="1"/>
</dbReference>
<dbReference type="SUPFAM" id="SSF55811">
    <property type="entry name" value="Nudix"/>
    <property type="match status" value="1"/>
</dbReference>
<dbReference type="InterPro" id="IPR015797">
    <property type="entry name" value="NUDIX_hydrolase-like_dom_sf"/>
</dbReference>
<dbReference type="InterPro" id="IPR000086">
    <property type="entry name" value="NUDIX_hydrolase_dom"/>
</dbReference>
<dbReference type="Pfam" id="PF00293">
    <property type="entry name" value="NUDIX"/>
    <property type="match status" value="1"/>
</dbReference>
<dbReference type="PANTHER" id="PTHR11579:SF0">
    <property type="entry name" value="PROTEIN-L-ISOASPARTATE(D-ASPARTATE) O-METHYLTRANSFERASE"/>
    <property type="match status" value="1"/>
</dbReference>
<evidence type="ECO:0000256" key="4">
    <source>
        <dbReference type="ARBA" id="ARBA00013346"/>
    </source>
</evidence>
<evidence type="ECO:0000256" key="9">
    <source>
        <dbReference type="ARBA" id="ARBA00022801"/>
    </source>
</evidence>
<dbReference type="GO" id="GO:0016787">
    <property type="term" value="F:hydrolase activity"/>
    <property type="evidence" value="ECO:0007669"/>
    <property type="project" value="UniProtKB-KW"/>
</dbReference>
<dbReference type="CDD" id="cd02440">
    <property type="entry name" value="AdoMet_MTases"/>
    <property type="match status" value="2"/>
</dbReference>
<keyword evidence="6 14" id="KW-0489">Methyltransferase</keyword>
<comment type="caution">
    <text evidence="14">The sequence shown here is derived from an EMBL/GenBank/DDBJ whole genome shotgun (WGS) entry which is preliminary data.</text>
</comment>
<dbReference type="Pfam" id="PF08242">
    <property type="entry name" value="Methyltransf_12"/>
    <property type="match status" value="1"/>
</dbReference>
<dbReference type="EC" id="2.1.1.77" evidence="3"/>
<organism evidence="14 15">
    <name type="scientific">Streptomyces toyocaensis</name>
    <dbReference type="NCBI Taxonomy" id="55952"/>
    <lineage>
        <taxon>Bacteria</taxon>
        <taxon>Bacillati</taxon>
        <taxon>Actinomycetota</taxon>
        <taxon>Actinomycetes</taxon>
        <taxon>Kitasatosporales</taxon>
        <taxon>Streptomycetaceae</taxon>
        <taxon>Streptomyces</taxon>
    </lineage>
</organism>